<accession>A0A970B3L1</accession>
<dbReference type="GO" id="GO:0005886">
    <property type="term" value="C:plasma membrane"/>
    <property type="evidence" value="ECO:0007669"/>
    <property type="project" value="UniProtKB-SubCell"/>
</dbReference>
<feature type="binding site" evidence="9">
    <location>
        <position position="131"/>
    </location>
    <ligand>
        <name>Fe cation</name>
        <dbReference type="ChEBI" id="CHEBI:24875"/>
        <label>2</label>
    </ligand>
</feature>
<sequence>MVGRGLSLLAERGRGAGRRNPGAAKPETELAPDERRHVAGLMRINHAGEIAAQALYHGQALIARNPQTRQHLLEAAREEHDHLRWCEERLRELGDGPSKLEPLWYAGSFAIGALAGLRGDRESLGFVQETEHQVSEHLGEHLAQLPEADGRSRAILETMRNDEERHGQEAADAGGAPVPAPVRGLMRQVARVMKFGAYRL</sequence>
<feature type="binding site" evidence="9">
    <location>
        <position position="163"/>
    </location>
    <ligand>
        <name>Fe cation</name>
        <dbReference type="ChEBI" id="CHEBI:24875"/>
        <label>1</label>
    </ligand>
</feature>
<evidence type="ECO:0000256" key="6">
    <source>
        <dbReference type="ARBA" id="ARBA00023004"/>
    </source>
</evidence>
<dbReference type="Pfam" id="PF03232">
    <property type="entry name" value="COQ7"/>
    <property type="match status" value="1"/>
</dbReference>
<proteinExistence type="inferred from homology"/>
<keyword evidence="5 9" id="KW-0560">Oxidoreductase</keyword>
<dbReference type="GO" id="GO:0006744">
    <property type="term" value="P:ubiquinone biosynthetic process"/>
    <property type="evidence" value="ECO:0007669"/>
    <property type="project" value="UniProtKB-UniRule"/>
</dbReference>
<feature type="binding site" evidence="9">
    <location>
        <position position="166"/>
    </location>
    <ligand>
        <name>Fe cation</name>
        <dbReference type="ChEBI" id="CHEBI:24875"/>
        <label>2</label>
    </ligand>
</feature>
<dbReference type="PANTHER" id="PTHR11237:SF4">
    <property type="entry name" value="5-DEMETHOXYUBIQUINONE HYDROXYLASE, MITOCHONDRIAL"/>
    <property type="match status" value="1"/>
</dbReference>
<evidence type="ECO:0000313" key="11">
    <source>
        <dbReference type="EMBL" id="NKF21367.1"/>
    </source>
</evidence>
<evidence type="ECO:0000256" key="8">
    <source>
        <dbReference type="ARBA" id="ARBA00023136"/>
    </source>
</evidence>
<feature type="binding site" evidence="9">
    <location>
        <position position="49"/>
    </location>
    <ligand>
        <name>Fe cation</name>
        <dbReference type="ChEBI" id="CHEBI:24875"/>
        <label>1</label>
    </ligand>
</feature>
<dbReference type="EMBL" id="JAAVXB010000002">
    <property type="protein sequence ID" value="NKF21367.1"/>
    <property type="molecule type" value="Genomic_DNA"/>
</dbReference>
<comment type="function">
    <text evidence="9">Catalyzes the hydroxylation of 2-nonaprenyl-3-methyl-6-methoxy-1,4-benzoquinol during ubiquinone biosynthesis.</text>
</comment>
<dbReference type="InterPro" id="IPR011566">
    <property type="entry name" value="Ubq_synth_Coq7"/>
</dbReference>
<evidence type="ECO:0000256" key="4">
    <source>
        <dbReference type="ARBA" id="ARBA00022723"/>
    </source>
</evidence>
<comment type="catalytic activity">
    <reaction evidence="9">
        <text>a 5-methoxy-2-methyl-3-(all-trans-polyprenyl)benzene-1,4-diol + AH2 + O2 = a 3-demethylubiquinol + A + H2O</text>
        <dbReference type="Rhea" id="RHEA:50908"/>
        <dbReference type="Rhea" id="RHEA-COMP:10859"/>
        <dbReference type="Rhea" id="RHEA-COMP:10914"/>
        <dbReference type="ChEBI" id="CHEBI:13193"/>
        <dbReference type="ChEBI" id="CHEBI:15377"/>
        <dbReference type="ChEBI" id="CHEBI:15379"/>
        <dbReference type="ChEBI" id="CHEBI:17499"/>
        <dbReference type="ChEBI" id="CHEBI:84167"/>
        <dbReference type="ChEBI" id="CHEBI:84422"/>
        <dbReference type="EC" id="1.14.99.60"/>
    </reaction>
</comment>
<reference evidence="11" key="1">
    <citation type="submission" date="2020-03" db="EMBL/GenBank/DDBJ databases">
        <title>Solimonas marina sp. nov., isolated from deep seawater of the Pacific Ocean.</title>
        <authorList>
            <person name="Liu X."/>
            <person name="Lai Q."/>
            <person name="Sun F."/>
            <person name="Gai Y."/>
            <person name="Li G."/>
            <person name="Shao Z."/>
        </authorList>
    </citation>
    <scope>NUCLEOTIDE SEQUENCE</scope>
    <source>
        <strain evidence="11">C16B3</strain>
    </source>
</reference>
<keyword evidence="2 9" id="KW-1003">Cell membrane</keyword>
<evidence type="ECO:0000256" key="3">
    <source>
        <dbReference type="ARBA" id="ARBA00022688"/>
    </source>
</evidence>
<protein>
    <recommendedName>
        <fullName evidence="9">3-demethoxyubiquinol 3-hydroxylase</fullName>
        <shortName evidence="9">DMQ hydroxylase</shortName>
        <ecNumber evidence="9">1.14.99.60</ecNumber>
    </recommendedName>
    <alternativeName>
        <fullName evidence="9">2-nonaprenyl-3-methyl-6-methoxy-1,4-benzoquinol hydroxylase</fullName>
    </alternativeName>
</protein>
<dbReference type="InterPro" id="IPR012347">
    <property type="entry name" value="Ferritin-like"/>
</dbReference>
<evidence type="ECO:0000256" key="7">
    <source>
        <dbReference type="ARBA" id="ARBA00023033"/>
    </source>
</evidence>
<keyword evidence="6 9" id="KW-0408">Iron</keyword>
<feature type="region of interest" description="Disordered" evidence="10">
    <location>
        <begin position="10"/>
        <end position="30"/>
    </location>
</feature>
<dbReference type="AlphaFoldDB" id="A0A970B3L1"/>
<evidence type="ECO:0000256" key="10">
    <source>
        <dbReference type="SAM" id="MobiDB-lite"/>
    </source>
</evidence>
<keyword evidence="7 9" id="KW-0503">Monooxygenase</keyword>
<evidence type="ECO:0000313" key="12">
    <source>
        <dbReference type="Proteomes" id="UP000653472"/>
    </source>
</evidence>
<comment type="cofactor">
    <cofactor evidence="9">
        <name>Fe cation</name>
        <dbReference type="ChEBI" id="CHEBI:24875"/>
    </cofactor>
    <text evidence="9">Binds 2 iron ions per subunit.</text>
</comment>
<dbReference type="EC" id="1.14.99.60" evidence="9"/>
<comment type="caution">
    <text evidence="11">The sequence shown here is derived from an EMBL/GenBank/DDBJ whole genome shotgun (WGS) entry which is preliminary data.</text>
</comment>
<keyword evidence="8 9" id="KW-0472">Membrane</keyword>
<feature type="binding site" evidence="9">
    <location>
        <position position="82"/>
    </location>
    <ligand>
        <name>Fe cation</name>
        <dbReference type="ChEBI" id="CHEBI:24875"/>
        <label>1</label>
    </ligand>
</feature>
<comment type="pathway">
    <text evidence="1 9">Cofactor biosynthesis; ubiquinone biosynthesis.</text>
</comment>
<dbReference type="Proteomes" id="UP000653472">
    <property type="component" value="Unassembled WGS sequence"/>
</dbReference>
<comment type="subcellular location">
    <subcellularLocation>
        <location evidence="9">Cell membrane</location>
        <topology evidence="9">Peripheral membrane protein</topology>
    </subcellularLocation>
</comment>
<feature type="binding site" evidence="9">
    <location>
        <position position="163"/>
    </location>
    <ligand>
        <name>Fe cation</name>
        <dbReference type="ChEBI" id="CHEBI:24875"/>
        <label>2</label>
    </ligand>
</feature>
<dbReference type="PANTHER" id="PTHR11237">
    <property type="entry name" value="COENZYME Q10 BIOSYNTHESIS PROTEIN 7"/>
    <property type="match status" value="1"/>
</dbReference>
<dbReference type="InterPro" id="IPR047809">
    <property type="entry name" value="COQ7_proteobact"/>
</dbReference>
<evidence type="ECO:0000256" key="5">
    <source>
        <dbReference type="ARBA" id="ARBA00023002"/>
    </source>
</evidence>
<dbReference type="SUPFAM" id="SSF47240">
    <property type="entry name" value="Ferritin-like"/>
    <property type="match status" value="1"/>
</dbReference>
<name>A0A970B3L1_9GAMM</name>
<comment type="similarity">
    <text evidence="9">Belongs to the COQ7 family.</text>
</comment>
<gene>
    <name evidence="9 11" type="primary">coq7</name>
    <name evidence="11" type="ORF">G7Y82_03485</name>
</gene>
<dbReference type="CDD" id="cd01042">
    <property type="entry name" value="DMQH"/>
    <property type="match status" value="1"/>
</dbReference>
<dbReference type="GO" id="GO:0046872">
    <property type="term" value="F:metal ion binding"/>
    <property type="evidence" value="ECO:0007669"/>
    <property type="project" value="UniProtKB-KW"/>
</dbReference>
<feature type="binding site" evidence="9">
    <location>
        <position position="79"/>
    </location>
    <ligand>
        <name>Fe cation</name>
        <dbReference type="ChEBI" id="CHEBI:24875"/>
        <label>2</label>
    </ligand>
</feature>
<organism evidence="11 12">
    <name type="scientific">Solimonas marina</name>
    <dbReference type="NCBI Taxonomy" id="2714601"/>
    <lineage>
        <taxon>Bacteria</taxon>
        <taxon>Pseudomonadati</taxon>
        <taxon>Pseudomonadota</taxon>
        <taxon>Gammaproteobacteria</taxon>
        <taxon>Nevskiales</taxon>
        <taxon>Nevskiaceae</taxon>
        <taxon>Solimonas</taxon>
    </lineage>
</organism>
<evidence type="ECO:0000256" key="1">
    <source>
        <dbReference type="ARBA" id="ARBA00004749"/>
    </source>
</evidence>
<dbReference type="Gene3D" id="1.20.1260.10">
    <property type="match status" value="1"/>
</dbReference>
<dbReference type="NCBIfam" id="NF033656">
    <property type="entry name" value="DMQ_monoox_COQ7"/>
    <property type="match status" value="1"/>
</dbReference>
<keyword evidence="12" id="KW-1185">Reference proteome</keyword>
<keyword evidence="3 9" id="KW-0831">Ubiquinone biosynthesis</keyword>
<dbReference type="HAMAP" id="MF_01658">
    <property type="entry name" value="COQ7"/>
    <property type="match status" value="1"/>
</dbReference>
<keyword evidence="4 9" id="KW-0479">Metal-binding</keyword>
<evidence type="ECO:0000256" key="9">
    <source>
        <dbReference type="HAMAP-Rule" id="MF_01658"/>
    </source>
</evidence>
<dbReference type="GO" id="GO:0008682">
    <property type="term" value="F:3-demethoxyubiquinol 3-hydroxylase activity"/>
    <property type="evidence" value="ECO:0007669"/>
    <property type="project" value="UniProtKB-EC"/>
</dbReference>
<feature type="binding site" evidence="9">
    <location>
        <position position="79"/>
    </location>
    <ligand>
        <name>Fe cation</name>
        <dbReference type="ChEBI" id="CHEBI:24875"/>
        <label>1</label>
    </ligand>
</feature>
<evidence type="ECO:0000256" key="2">
    <source>
        <dbReference type="ARBA" id="ARBA00022475"/>
    </source>
</evidence>
<dbReference type="InterPro" id="IPR009078">
    <property type="entry name" value="Ferritin-like_SF"/>
</dbReference>